<dbReference type="PANTHER" id="PTHR45011">
    <property type="entry name" value="DAP3-BINDING CELL DEATH ENHANCER 1"/>
    <property type="match status" value="1"/>
</dbReference>
<feature type="chain" id="PRO_5010997682" description="Sel1 repeat-containing protein" evidence="1">
    <location>
        <begin position="25"/>
        <end position="222"/>
    </location>
</feature>
<keyword evidence="1" id="KW-0732">Signal</keyword>
<dbReference type="Proteomes" id="UP000192917">
    <property type="component" value="Unassembled WGS sequence"/>
</dbReference>
<dbReference type="InterPro" id="IPR011990">
    <property type="entry name" value="TPR-like_helical_dom_sf"/>
</dbReference>
<evidence type="ECO:0000313" key="2">
    <source>
        <dbReference type="EMBL" id="SMF45429.1"/>
    </source>
</evidence>
<dbReference type="Gene3D" id="1.25.40.10">
    <property type="entry name" value="Tetratricopeptide repeat domain"/>
    <property type="match status" value="2"/>
</dbReference>
<dbReference type="RefSeq" id="WP_085124115.1">
    <property type="nucleotide sequence ID" value="NZ_FWZX01000016.1"/>
</dbReference>
<evidence type="ECO:0008006" key="4">
    <source>
        <dbReference type="Google" id="ProtNLM"/>
    </source>
</evidence>
<dbReference type="InterPro" id="IPR006597">
    <property type="entry name" value="Sel1-like"/>
</dbReference>
<feature type="signal peptide" evidence="1">
    <location>
        <begin position="1"/>
        <end position="24"/>
    </location>
</feature>
<proteinExistence type="predicted"/>
<name>A0A1Y6C4Q0_9PROT</name>
<dbReference type="SMART" id="SM00671">
    <property type="entry name" value="SEL1"/>
    <property type="match status" value="4"/>
</dbReference>
<accession>A0A1Y6C4Q0</accession>
<keyword evidence="3" id="KW-1185">Reference proteome</keyword>
<dbReference type="Pfam" id="PF08238">
    <property type="entry name" value="Sel1"/>
    <property type="match status" value="4"/>
</dbReference>
<dbReference type="STRING" id="560819.SAMN05428998_1166"/>
<organism evidence="2 3">
    <name type="scientific">Tistlia consotensis USBA 355</name>
    <dbReference type="NCBI Taxonomy" id="560819"/>
    <lineage>
        <taxon>Bacteria</taxon>
        <taxon>Pseudomonadati</taxon>
        <taxon>Pseudomonadota</taxon>
        <taxon>Alphaproteobacteria</taxon>
        <taxon>Rhodospirillales</taxon>
        <taxon>Rhodovibrionaceae</taxon>
        <taxon>Tistlia</taxon>
    </lineage>
</organism>
<dbReference type="EMBL" id="FWZX01000016">
    <property type="protein sequence ID" value="SMF45429.1"/>
    <property type="molecule type" value="Genomic_DNA"/>
</dbReference>
<dbReference type="AlphaFoldDB" id="A0A1Y6C4Q0"/>
<evidence type="ECO:0000313" key="3">
    <source>
        <dbReference type="Proteomes" id="UP000192917"/>
    </source>
</evidence>
<dbReference type="PANTHER" id="PTHR45011:SF1">
    <property type="entry name" value="DAP3-BINDING CELL DEATH ENHANCER 1"/>
    <property type="match status" value="1"/>
</dbReference>
<gene>
    <name evidence="2" type="ORF">SAMN05428998_1166</name>
</gene>
<reference evidence="2 3" key="1">
    <citation type="submission" date="2017-04" db="EMBL/GenBank/DDBJ databases">
        <authorList>
            <person name="Afonso C.L."/>
            <person name="Miller P.J."/>
            <person name="Scott M.A."/>
            <person name="Spackman E."/>
            <person name="Goraichik I."/>
            <person name="Dimitrov K.M."/>
            <person name="Suarez D.L."/>
            <person name="Swayne D.E."/>
        </authorList>
    </citation>
    <scope>NUCLEOTIDE SEQUENCE [LARGE SCALE GENOMIC DNA]</scope>
    <source>
        <strain evidence="2 3">USBA 355</strain>
    </source>
</reference>
<evidence type="ECO:0000256" key="1">
    <source>
        <dbReference type="SAM" id="SignalP"/>
    </source>
</evidence>
<dbReference type="SUPFAM" id="SSF81901">
    <property type="entry name" value="HCP-like"/>
    <property type="match status" value="1"/>
</dbReference>
<dbReference type="InterPro" id="IPR052748">
    <property type="entry name" value="ISR_Activator"/>
</dbReference>
<sequence>MTRRWLLGALALLVLLFRADPGAARDPLWELLPWNERLGVDWYVHRAERGDVQAQAIAGAMYERGIGTPVDLAKAKHWYELAAGNGQPAAEFRLGALLSRADPPDDAGAAHWYRAAAAAGIPQAAYNLAVFYEAGRGVAPDDAEAARLYEQAFRGGIARAALNRGLLALRSSPPDAETAYLWLLRAREAGVAEATGLVAEIAPLLTDAQRASAAAAAKMPPK</sequence>
<protein>
    <recommendedName>
        <fullName evidence="4">Sel1 repeat-containing protein</fullName>
    </recommendedName>
</protein>